<gene>
    <name evidence="2" type="ORF">RIB2604_02100970</name>
</gene>
<dbReference type="Proteomes" id="UP000075230">
    <property type="component" value="Unassembled WGS sequence"/>
</dbReference>
<evidence type="ECO:0000256" key="1">
    <source>
        <dbReference type="SAM" id="MobiDB-lite"/>
    </source>
</evidence>
<organism evidence="2 3">
    <name type="scientific">Aspergillus kawachii</name>
    <name type="common">White koji mold</name>
    <name type="synonym">Aspergillus awamori var. kawachi</name>
    <dbReference type="NCBI Taxonomy" id="1069201"/>
    <lineage>
        <taxon>Eukaryota</taxon>
        <taxon>Fungi</taxon>
        <taxon>Dikarya</taxon>
        <taxon>Ascomycota</taxon>
        <taxon>Pezizomycotina</taxon>
        <taxon>Eurotiomycetes</taxon>
        <taxon>Eurotiomycetidae</taxon>
        <taxon>Eurotiales</taxon>
        <taxon>Aspergillaceae</taxon>
        <taxon>Aspergillus</taxon>
        <taxon>Aspergillus subgen. Circumdati</taxon>
    </lineage>
</organism>
<feature type="region of interest" description="Disordered" evidence="1">
    <location>
        <begin position="33"/>
        <end position="114"/>
    </location>
</feature>
<comment type="caution">
    <text evidence="2">The sequence shown here is derived from an EMBL/GenBank/DDBJ whole genome shotgun (WGS) entry which is preliminary data.</text>
</comment>
<dbReference type="EMBL" id="BCWF01000021">
    <property type="protein sequence ID" value="GAT26421.1"/>
    <property type="molecule type" value="Genomic_DNA"/>
</dbReference>
<dbReference type="AlphaFoldDB" id="A0A146FMV3"/>
<name>A0A146FMV3_ASPKA</name>
<feature type="region of interest" description="Disordered" evidence="1">
    <location>
        <begin position="1"/>
        <end position="20"/>
    </location>
</feature>
<accession>A0A146FMV3</accession>
<feature type="compositionally biased region" description="Low complexity" evidence="1">
    <location>
        <begin position="101"/>
        <end position="114"/>
    </location>
</feature>
<sequence>MTDSDHSKHESWSATLPFPPTTSTVASLLFRASPIDPALRPPSPSNSQSQDSNYKHTSSSTDSQPGSRQSTTDTGAGASSASSQYSGTLPEASSLDKYTHSPSSSSNGSAFPSSLGPSLPGLSALASVASAPTSNLRYVYLARTFPYAMLHRRDQVTE</sequence>
<reference evidence="3" key="2">
    <citation type="submission" date="2016-02" db="EMBL/GenBank/DDBJ databases">
        <title>Genome sequencing of Aspergillus luchuensis NBRC 4314.</title>
        <authorList>
            <person name="Yamada O."/>
        </authorList>
    </citation>
    <scope>NUCLEOTIDE SEQUENCE [LARGE SCALE GENOMIC DNA]</scope>
    <source>
        <strain evidence="3">RIB 2604</strain>
    </source>
</reference>
<proteinExistence type="predicted"/>
<feature type="compositionally biased region" description="Polar residues" evidence="1">
    <location>
        <begin position="55"/>
        <end position="69"/>
    </location>
</feature>
<reference evidence="2 3" key="1">
    <citation type="journal article" date="2016" name="DNA Res.">
        <title>Genome sequence of Aspergillus luchuensis NBRC 4314.</title>
        <authorList>
            <person name="Yamada O."/>
            <person name="Machida M."/>
            <person name="Hosoyama A."/>
            <person name="Goto M."/>
            <person name="Takahashi T."/>
            <person name="Futagami T."/>
            <person name="Yamagata Y."/>
            <person name="Takeuchi M."/>
            <person name="Kobayashi T."/>
            <person name="Koike H."/>
            <person name="Abe K."/>
            <person name="Asai K."/>
            <person name="Arita M."/>
            <person name="Fujita N."/>
            <person name="Fukuda K."/>
            <person name="Higa K."/>
            <person name="Horikawa H."/>
            <person name="Ishikawa T."/>
            <person name="Jinno K."/>
            <person name="Kato Y."/>
            <person name="Kirimura K."/>
            <person name="Mizutani O."/>
            <person name="Nakasone K."/>
            <person name="Sano M."/>
            <person name="Shiraishi Y."/>
            <person name="Tsukahara M."/>
            <person name="Gomi K."/>
        </authorList>
    </citation>
    <scope>NUCLEOTIDE SEQUENCE [LARGE SCALE GENOMIC DNA]</scope>
    <source>
        <strain evidence="2 3">RIB 2604</strain>
    </source>
</reference>
<protein>
    <submittedName>
        <fullName evidence="2">pH response protein PalF</fullName>
    </submittedName>
</protein>
<evidence type="ECO:0000313" key="2">
    <source>
        <dbReference type="EMBL" id="GAT26421.1"/>
    </source>
</evidence>
<evidence type="ECO:0000313" key="3">
    <source>
        <dbReference type="Proteomes" id="UP000075230"/>
    </source>
</evidence>
<feature type="compositionally biased region" description="Basic and acidic residues" evidence="1">
    <location>
        <begin position="1"/>
        <end position="11"/>
    </location>
</feature>
<feature type="compositionally biased region" description="Low complexity" evidence="1">
    <location>
        <begin position="70"/>
        <end position="88"/>
    </location>
</feature>